<dbReference type="AlphaFoldDB" id="A0A422QD30"/>
<name>A0A422QD30_9BURK</name>
<dbReference type="Proteomes" id="UP000283254">
    <property type="component" value="Unassembled WGS sequence"/>
</dbReference>
<organism evidence="1 2">
    <name type="scientific">Massilia aurea</name>
    <dbReference type="NCBI Taxonomy" id="373040"/>
    <lineage>
        <taxon>Bacteria</taxon>
        <taxon>Pseudomonadati</taxon>
        <taxon>Pseudomonadota</taxon>
        <taxon>Betaproteobacteria</taxon>
        <taxon>Burkholderiales</taxon>
        <taxon>Oxalobacteraceae</taxon>
        <taxon>Telluria group</taxon>
        <taxon>Massilia</taxon>
    </lineage>
</organism>
<comment type="caution">
    <text evidence="1">The sequence shown here is derived from an EMBL/GenBank/DDBJ whole genome shotgun (WGS) entry which is preliminary data.</text>
</comment>
<evidence type="ECO:0000313" key="2">
    <source>
        <dbReference type="Proteomes" id="UP000283254"/>
    </source>
</evidence>
<proteinExistence type="predicted"/>
<feature type="non-terminal residue" evidence="1">
    <location>
        <position position="78"/>
    </location>
</feature>
<dbReference type="EMBL" id="JSAB01000443">
    <property type="protein sequence ID" value="RNF27893.1"/>
    <property type="molecule type" value="Genomic_DNA"/>
</dbReference>
<accession>A0A422QD30</accession>
<sequence>AWSLRTLGHAAYITPDAHTLKDYFVKQLDNNLKFYHATYVTGNPNQLGVYDGSGSGSFKVAASAPWQDDFLTWSFGYL</sequence>
<feature type="non-terminal residue" evidence="1">
    <location>
        <position position="1"/>
    </location>
</feature>
<protein>
    <submittedName>
        <fullName evidence="1">Uncharacterized protein</fullName>
    </submittedName>
</protein>
<gene>
    <name evidence="1" type="ORF">NM04_26085</name>
</gene>
<keyword evidence="2" id="KW-1185">Reference proteome</keyword>
<evidence type="ECO:0000313" key="1">
    <source>
        <dbReference type="EMBL" id="RNF27893.1"/>
    </source>
</evidence>
<reference evidence="1" key="1">
    <citation type="submission" date="2014-10" db="EMBL/GenBank/DDBJ databases">
        <title>Massilia sp. genome.</title>
        <authorList>
            <person name="Xu B."/>
            <person name="Dai L."/>
            <person name="Huang Z."/>
        </authorList>
    </citation>
    <scope>NUCLEOTIDE SEQUENCE [LARGE SCALE GENOMIC DNA]</scope>
    <source>
        <strain evidence="1">CFS-1</strain>
    </source>
</reference>